<gene>
    <name evidence="5" type="ORF">M9Y10_006104</name>
</gene>
<dbReference type="Gene3D" id="3.30.420.40">
    <property type="match status" value="2"/>
</dbReference>
<keyword evidence="6" id="KW-1185">Reference proteome</keyword>
<comment type="caution">
    <text evidence="5">The sequence shown here is derived from an EMBL/GenBank/DDBJ whole genome shotgun (WGS) entry which is preliminary data.</text>
</comment>
<dbReference type="Pfam" id="PF00012">
    <property type="entry name" value="HSP70"/>
    <property type="match status" value="1"/>
</dbReference>
<keyword evidence="3" id="KW-0143">Chaperone</keyword>
<dbReference type="EMBL" id="JAPFFF010000012">
    <property type="protein sequence ID" value="KAK8875926.1"/>
    <property type="molecule type" value="Genomic_DNA"/>
</dbReference>
<sequence length="782" mass="89134">MSIIGIDLGSSLNKIGCFNYYGFGVITNCYRNPATPSGAFLHHKNRWFFGERAIKLSVNNPKRYIYDTKIMLGRKFNDNIIQKMKKNWPFTIKPDKDDNIIISIEVDDETQDFYPYEITGLILKNLVETANVNLPAKVSQISIAIPTECNGIIDELKKAAQYVNLQIIRIVSEPIAASLAYLYKKKDDFTKQRNILVYDLGASSLRVSVIKINNNDYDIITESDEDINSRAIDEKIFKYVKAEMQKQYNDKKNYFEHPKIQLKLHEECEQAKKILSEAETVDIVIENDDDTEDDDENQEPLTFTLTYEKFNETNQDLFKRSMSLLKKVMEKPDIDLKSINDLFLIGGATQIKKIRELLIDTIGIEPCPTVDPRQAIALGACIAQLSIKNILDENIGKVAGNDIFHRKINFFNNLSAFGKFNEPLIISINGKKEIIFTEGMQIPCIVEKKLEFEGECDHFEILQNSDNRKPKIVEFDPIQSPAESIFTVQFQKSSTLQLITTIKAPYARNVTSLISTIKTSKIYELYENDPVIHTNKKKKGDIFLERLDIKEKRNQDDNLHENSQNPETILDGTQASNSNDETSIQNISSEDSNTPTIKLEEGTKPPLKQEESSKQQSKQEDPNKLPSKQEDTNELPSKQEDTNKPPSKQEEIINLLSNLEETDKQPIKLYEEPTKLSANLNNYTKSDQHDPGKPKKGNKLSLQSKDKNERSANANHGGRGKKFNQGAPKPSAPDIHVHRLEFGQDNSNRENFSWKNEVDIVNGNKPVNSPPKPHINYKKKKT</sequence>
<organism evidence="5 6">
    <name type="scientific">Tritrichomonas musculus</name>
    <dbReference type="NCBI Taxonomy" id="1915356"/>
    <lineage>
        <taxon>Eukaryota</taxon>
        <taxon>Metamonada</taxon>
        <taxon>Parabasalia</taxon>
        <taxon>Tritrichomonadida</taxon>
        <taxon>Tritrichomonadidae</taxon>
        <taxon>Tritrichomonas</taxon>
    </lineage>
</organism>
<dbReference type="SUPFAM" id="SSF53067">
    <property type="entry name" value="Actin-like ATPase domain"/>
    <property type="match status" value="2"/>
</dbReference>
<keyword evidence="2" id="KW-0067">ATP-binding</keyword>
<dbReference type="Gene3D" id="3.30.30.30">
    <property type="match status" value="1"/>
</dbReference>
<feature type="compositionally biased region" description="Basic and acidic residues" evidence="4">
    <location>
        <begin position="598"/>
        <end position="651"/>
    </location>
</feature>
<dbReference type="Proteomes" id="UP001470230">
    <property type="component" value="Unassembled WGS sequence"/>
</dbReference>
<feature type="compositionally biased region" description="Basic and acidic residues" evidence="4">
    <location>
        <begin position="661"/>
        <end position="674"/>
    </location>
</feature>
<dbReference type="Gene3D" id="3.90.640.10">
    <property type="entry name" value="Actin, Chain A, domain 4"/>
    <property type="match status" value="1"/>
</dbReference>
<dbReference type="PRINTS" id="PR00301">
    <property type="entry name" value="HEATSHOCK70"/>
</dbReference>
<dbReference type="PANTHER" id="PTHR45639">
    <property type="entry name" value="HSC70CB, ISOFORM G-RELATED"/>
    <property type="match status" value="1"/>
</dbReference>
<evidence type="ECO:0000313" key="5">
    <source>
        <dbReference type="EMBL" id="KAK8875926.1"/>
    </source>
</evidence>
<protein>
    <submittedName>
        <fullName evidence="5">ATPase with role in protein import into the ER</fullName>
    </submittedName>
</protein>
<reference evidence="5 6" key="1">
    <citation type="submission" date="2024-04" db="EMBL/GenBank/DDBJ databases">
        <title>Tritrichomonas musculus Genome.</title>
        <authorList>
            <person name="Alves-Ferreira E."/>
            <person name="Grigg M."/>
            <person name="Lorenzi H."/>
            <person name="Galac M."/>
        </authorList>
    </citation>
    <scope>NUCLEOTIDE SEQUENCE [LARGE SCALE GENOMIC DNA]</scope>
    <source>
        <strain evidence="5 6">EAF2021</strain>
    </source>
</reference>
<evidence type="ECO:0000256" key="2">
    <source>
        <dbReference type="ARBA" id="ARBA00022840"/>
    </source>
</evidence>
<dbReference type="PANTHER" id="PTHR45639:SF3">
    <property type="entry name" value="HYPOXIA UP-REGULATED PROTEIN 1"/>
    <property type="match status" value="1"/>
</dbReference>
<dbReference type="InterPro" id="IPR013126">
    <property type="entry name" value="Hsp_70_fam"/>
</dbReference>
<evidence type="ECO:0000313" key="6">
    <source>
        <dbReference type="Proteomes" id="UP001470230"/>
    </source>
</evidence>
<feature type="compositionally biased region" description="Polar residues" evidence="4">
    <location>
        <begin position="676"/>
        <end position="685"/>
    </location>
</feature>
<evidence type="ECO:0000256" key="3">
    <source>
        <dbReference type="ARBA" id="ARBA00023186"/>
    </source>
</evidence>
<accession>A0ABR2JDA3</accession>
<evidence type="ECO:0000256" key="1">
    <source>
        <dbReference type="ARBA" id="ARBA00022741"/>
    </source>
</evidence>
<feature type="compositionally biased region" description="Polar residues" evidence="4">
    <location>
        <begin position="744"/>
        <end position="754"/>
    </location>
</feature>
<evidence type="ECO:0000256" key="4">
    <source>
        <dbReference type="SAM" id="MobiDB-lite"/>
    </source>
</evidence>
<feature type="region of interest" description="Disordered" evidence="4">
    <location>
        <begin position="554"/>
        <end position="782"/>
    </location>
</feature>
<name>A0ABR2JDA3_9EUKA</name>
<keyword evidence="1" id="KW-0547">Nucleotide-binding</keyword>
<proteinExistence type="predicted"/>
<dbReference type="InterPro" id="IPR043129">
    <property type="entry name" value="ATPase_NBD"/>
</dbReference>
<feature type="compositionally biased region" description="Polar residues" evidence="4">
    <location>
        <begin position="561"/>
        <end position="596"/>
    </location>
</feature>